<dbReference type="RefSeq" id="WP_343922959.1">
    <property type="nucleotide sequence ID" value="NZ_BAAAKW010000014.1"/>
</dbReference>
<comment type="caution">
    <text evidence="4">The sequence shown here is derived from an EMBL/GenBank/DDBJ whole genome shotgun (WGS) entry which is preliminary data.</text>
</comment>
<keyword evidence="5" id="KW-1185">Reference proteome</keyword>
<evidence type="ECO:0000259" key="3">
    <source>
        <dbReference type="Pfam" id="PF00294"/>
    </source>
</evidence>
<evidence type="ECO:0000256" key="2">
    <source>
        <dbReference type="ARBA" id="ARBA00022777"/>
    </source>
</evidence>
<keyword evidence="2" id="KW-0418">Kinase</keyword>
<dbReference type="Pfam" id="PF00294">
    <property type="entry name" value="PfkB"/>
    <property type="match status" value="1"/>
</dbReference>
<keyword evidence="1" id="KW-0808">Transferase</keyword>
<dbReference type="SUPFAM" id="SSF53613">
    <property type="entry name" value="Ribokinase-like"/>
    <property type="match status" value="1"/>
</dbReference>
<dbReference type="Proteomes" id="UP001500943">
    <property type="component" value="Unassembled WGS sequence"/>
</dbReference>
<protein>
    <recommendedName>
        <fullName evidence="3">Carbohydrate kinase PfkB domain-containing protein</fullName>
    </recommendedName>
</protein>
<dbReference type="PANTHER" id="PTHR10584:SF166">
    <property type="entry name" value="RIBOKINASE"/>
    <property type="match status" value="1"/>
</dbReference>
<dbReference type="EMBL" id="BAAAKW010000014">
    <property type="protein sequence ID" value="GAA1209317.1"/>
    <property type="molecule type" value="Genomic_DNA"/>
</dbReference>
<dbReference type="InterPro" id="IPR029056">
    <property type="entry name" value="Ribokinase-like"/>
</dbReference>
<evidence type="ECO:0000313" key="5">
    <source>
        <dbReference type="Proteomes" id="UP001500943"/>
    </source>
</evidence>
<organism evidence="4 5">
    <name type="scientific">Rhodoglobus aureus</name>
    <dbReference type="NCBI Taxonomy" id="191497"/>
    <lineage>
        <taxon>Bacteria</taxon>
        <taxon>Bacillati</taxon>
        <taxon>Actinomycetota</taxon>
        <taxon>Actinomycetes</taxon>
        <taxon>Micrococcales</taxon>
        <taxon>Microbacteriaceae</taxon>
        <taxon>Rhodoglobus</taxon>
    </lineage>
</organism>
<feature type="domain" description="Carbohydrate kinase PfkB" evidence="3">
    <location>
        <begin position="198"/>
        <end position="273"/>
    </location>
</feature>
<dbReference type="Gene3D" id="3.40.1190.20">
    <property type="match status" value="1"/>
</dbReference>
<name>A0ABN1VFK8_9MICO</name>
<dbReference type="InterPro" id="IPR011611">
    <property type="entry name" value="PfkB_dom"/>
</dbReference>
<dbReference type="PROSITE" id="PS00584">
    <property type="entry name" value="PFKB_KINASES_2"/>
    <property type="match status" value="1"/>
</dbReference>
<evidence type="ECO:0000313" key="4">
    <source>
        <dbReference type="EMBL" id="GAA1209317.1"/>
    </source>
</evidence>
<dbReference type="InterPro" id="IPR002173">
    <property type="entry name" value="Carboh/pur_kinase_PfkB_CS"/>
</dbReference>
<gene>
    <name evidence="4" type="ORF">GCM10009655_05480</name>
</gene>
<proteinExistence type="predicted"/>
<sequence length="297" mass="31231">MPNHILISGPVSWNSIVYLDHLPEPRPHMQFALEDFETVGGTSAGKALHLTGLGRNVTCLTVMGDDEASRRLRPVLESAGIELAAATIPGPSERHVNLMTRAGERVSLYLSTPVFQEPDVVQFRTLAEGAEALVMDLSESSRALLSPAAASSIPIWTDIHDYDGKSDFHEPFIHAASYIFMNADGMPDPLPFMRARVDAGAAVVVCTLGAEGAMALDAVGLHRVDAVPADIRDTNGAGDAFFAGFLHATLSGGSTDGALAAAAAQAVVALEAKHLHPSVEGAHVAGDVERGEIPTKT</sequence>
<accession>A0ABN1VFK8</accession>
<dbReference type="PANTHER" id="PTHR10584">
    <property type="entry name" value="SUGAR KINASE"/>
    <property type="match status" value="1"/>
</dbReference>
<evidence type="ECO:0000256" key="1">
    <source>
        <dbReference type="ARBA" id="ARBA00022679"/>
    </source>
</evidence>
<reference evidence="4 5" key="1">
    <citation type="journal article" date="2019" name="Int. J. Syst. Evol. Microbiol.">
        <title>The Global Catalogue of Microorganisms (GCM) 10K type strain sequencing project: providing services to taxonomists for standard genome sequencing and annotation.</title>
        <authorList>
            <consortium name="The Broad Institute Genomics Platform"/>
            <consortium name="The Broad Institute Genome Sequencing Center for Infectious Disease"/>
            <person name="Wu L."/>
            <person name="Ma J."/>
        </authorList>
    </citation>
    <scope>NUCLEOTIDE SEQUENCE [LARGE SCALE GENOMIC DNA]</scope>
    <source>
        <strain evidence="4 5">JCM 12762</strain>
    </source>
</reference>